<gene>
    <name evidence="2" type="ORF">G7Z17_g5026</name>
</gene>
<evidence type="ECO:0000313" key="2">
    <source>
        <dbReference type="EMBL" id="KAF7551440.1"/>
    </source>
</evidence>
<comment type="caution">
    <text evidence="2">The sequence shown here is derived from an EMBL/GenBank/DDBJ whole genome shotgun (WGS) entry which is preliminary data.</text>
</comment>
<dbReference type="Proteomes" id="UP000722485">
    <property type="component" value="Unassembled WGS sequence"/>
</dbReference>
<reference evidence="2" key="1">
    <citation type="submission" date="2020-03" db="EMBL/GenBank/DDBJ databases">
        <title>Draft Genome Sequence of Cylindrodendrum hubeiense.</title>
        <authorList>
            <person name="Buettner E."/>
            <person name="Kellner H."/>
        </authorList>
    </citation>
    <scope>NUCLEOTIDE SEQUENCE</scope>
    <source>
        <strain evidence="2">IHI 201604</strain>
    </source>
</reference>
<dbReference type="OrthoDB" id="3231000at2759"/>
<organism evidence="2 3">
    <name type="scientific">Cylindrodendrum hubeiense</name>
    <dbReference type="NCBI Taxonomy" id="595255"/>
    <lineage>
        <taxon>Eukaryota</taxon>
        <taxon>Fungi</taxon>
        <taxon>Dikarya</taxon>
        <taxon>Ascomycota</taxon>
        <taxon>Pezizomycotina</taxon>
        <taxon>Sordariomycetes</taxon>
        <taxon>Hypocreomycetidae</taxon>
        <taxon>Hypocreales</taxon>
        <taxon>Nectriaceae</taxon>
        <taxon>Cylindrodendrum</taxon>
    </lineage>
</organism>
<protein>
    <submittedName>
        <fullName evidence="2">Uncharacterized protein</fullName>
    </submittedName>
</protein>
<dbReference type="EMBL" id="JAANBB010000078">
    <property type="protein sequence ID" value="KAF7551440.1"/>
    <property type="molecule type" value="Genomic_DNA"/>
</dbReference>
<sequence length="358" mass="41723">MATTFNDYLIFHSVTEVQFRTGYGAEGQQKQDFASSALPRNPTLESGNHGQPHSGGRWRRMTWMQRIRDKENGQTVEDAIEQSFERWVSQNEASSRGLKRLRAEYQRLKKRPAKYHRKDDTGRHQSASVSRVVLFSCKDILCHWTFKPPSEDRDGKYITGKAQTEVRSDDSFSDWLCRLSSAIQEEDFYGLQLISLTAWPESKDVNALFSFWHSLIATVRGRMKTIHLDDEVEQDEDNFARLRPLLPPSLRHRIITESEDTTIRVWRNSSIRPGNMDPDRGNDEIFLTWQSKATRYTSDLDVYIWEYHKKPPPTEYAKIVRQSSGSEDDPDKCVFEVIIEDTTRFVSIFHAELYKMVI</sequence>
<evidence type="ECO:0000256" key="1">
    <source>
        <dbReference type="SAM" id="MobiDB-lite"/>
    </source>
</evidence>
<dbReference type="AlphaFoldDB" id="A0A9P5HF09"/>
<accession>A0A9P5HF09</accession>
<name>A0A9P5HF09_9HYPO</name>
<feature type="region of interest" description="Disordered" evidence="1">
    <location>
        <begin position="28"/>
        <end position="57"/>
    </location>
</feature>
<evidence type="ECO:0000313" key="3">
    <source>
        <dbReference type="Proteomes" id="UP000722485"/>
    </source>
</evidence>
<proteinExistence type="predicted"/>
<keyword evidence="3" id="KW-1185">Reference proteome</keyword>